<evidence type="ECO:0000313" key="2">
    <source>
        <dbReference type="EMBL" id="KAJ9607612.1"/>
    </source>
</evidence>
<reference evidence="2" key="1">
    <citation type="submission" date="2022-10" db="EMBL/GenBank/DDBJ databases">
        <title>Culturing micro-colonial fungi from biological soil crusts in the Mojave desert and describing Neophaeococcomyces mojavensis, and introducing the new genera and species Taxawa tesnikishii.</title>
        <authorList>
            <person name="Kurbessoian T."/>
            <person name="Stajich J.E."/>
        </authorList>
    </citation>
    <scope>NUCLEOTIDE SEQUENCE</scope>
    <source>
        <strain evidence="2">TK_41</strain>
    </source>
</reference>
<organism evidence="2 3">
    <name type="scientific">Cladophialophora chaetospira</name>
    <dbReference type="NCBI Taxonomy" id="386627"/>
    <lineage>
        <taxon>Eukaryota</taxon>
        <taxon>Fungi</taxon>
        <taxon>Dikarya</taxon>
        <taxon>Ascomycota</taxon>
        <taxon>Pezizomycotina</taxon>
        <taxon>Eurotiomycetes</taxon>
        <taxon>Chaetothyriomycetidae</taxon>
        <taxon>Chaetothyriales</taxon>
        <taxon>Herpotrichiellaceae</taxon>
        <taxon>Cladophialophora</taxon>
    </lineage>
</organism>
<keyword evidence="1" id="KW-1133">Transmembrane helix</keyword>
<comment type="caution">
    <text evidence="2">The sequence shown here is derived from an EMBL/GenBank/DDBJ whole genome shotgun (WGS) entry which is preliminary data.</text>
</comment>
<dbReference type="Proteomes" id="UP001172673">
    <property type="component" value="Unassembled WGS sequence"/>
</dbReference>
<evidence type="ECO:0000256" key="1">
    <source>
        <dbReference type="SAM" id="Phobius"/>
    </source>
</evidence>
<protein>
    <submittedName>
        <fullName evidence="2">Uncharacterized protein</fullName>
    </submittedName>
</protein>
<keyword evidence="3" id="KW-1185">Reference proteome</keyword>
<accession>A0AA38X686</accession>
<evidence type="ECO:0000313" key="3">
    <source>
        <dbReference type="Proteomes" id="UP001172673"/>
    </source>
</evidence>
<proteinExistence type="predicted"/>
<dbReference type="AlphaFoldDB" id="A0AA38X686"/>
<feature type="transmembrane region" description="Helical" evidence="1">
    <location>
        <begin position="59"/>
        <end position="83"/>
    </location>
</feature>
<dbReference type="EMBL" id="JAPDRK010000011">
    <property type="protein sequence ID" value="KAJ9607612.1"/>
    <property type="molecule type" value="Genomic_DNA"/>
</dbReference>
<gene>
    <name evidence="2" type="ORF">H2200_007690</name>
</gene>
<sequence length="160" mass="17853">MEAAQQVLAPAADIARQQALANVEANIPDIATRIMDAGLKKAVQKAVEESLLIDHPECIYQKILVLGVLVFLACSMFGLGLLIEYRKKFRPADHSVARSLDLHILDCKLAALRARGQPSKDGIKDLEKGMVVEEEFEVQSSRFLVEWLQLQLFPRRSLNS</sequence>
<name>A0AA38X686_9EURO</name>
<keyword evidence="1" id="KW-0472">Membrane</keyword>
<keyword evidence="1" id="KW-0812">Transmembrane</keyword>